<dbReference type="AlphaFoldDB" id="B4SH23"/>
<dbReference type="STRING" id="324925.Ppha_2865"/>
<dbReference type="KEGG" id="pph:Ppha_2865"/>
<accession>B4SH23</accession>
<dbReference type="OrthoDB" id="361711at2"/>
<proteinExistence type="predicted"/>
<dbReference type="RefSeq" id="WP_012509479.1">
    <property type="nucleotide sequence ID" value="NC_011060.1"/>
</dbReference>
<evidence type="ECO:0000313" key="2">
    <source>
        <dbReference type="Proteomes" id="UP000002724"/>
    </source>
</evidence>
<gene>
    <name evidence="1" type="ordered locus">Ppha_2865</name>
</gene>
<protein>
    <submittedName>
        <fullName evidence="1">Uncharacterized protein</fullName>
    </submittedName>
</protein>
<name>B4SH23_PELPB</name>
<dbReference type="Proteomes" id="UP000002724">
    <property type="component" value="Chromosome"/>
</dbReference>
<reference evidence="1 2" key="1">
    <citation type="submission" date="2008-06" db="EMBL/GenBank/DDBJ databases">
        <title>Complete sequence of Pelodictyon phaeoclathratiforme BU-1.</title>
        <authorList>
            <consortium name="US DOE Joint Genome Institute"/>
            <person name="Lucas S."/>
            <person name="Copeland A."/>
            <person name="Lapidus A."/>
            <person name="Glavina del Rio T."/>
            <person name="Dalin E."/>
            <person name="Tice H."/>
            <person name="Bruce D."/>
            <person name="Goodwin L."/>
            <person name="Pitluck S."/>
            <person name="Schmutz J."/>
            <person name="Larimer F."/>
            <person name="Land M."/>
            <person name="Hauser L."/>
            <person name="Kyrpides N."/>
            <person name="Mikhailova N."/>
            <person name="Liu Z."/>
            <person name="Li T."/>
            <person name="Zhao F."/>
            <person name="Overmann J."/>
            <person name="Bryant D.A."/>
            <person name="Richardson P."/>
        </authorList>
    </citation>
    <scope>NUCLEOTIDE SEQUENCE [LARGE SCALE GENOMIC DNA]</scope>
    <source>
        <strain evidence="2">DSM 5477 / BU-1</strain>
    </source>
</reference>
<dbReference type="EMBL" id="CP001110">
    <property type="protein sequence ID" value="ACF45011.1"/>
    <property type="molecule type" value="Genomic_DNA"/>
</dbReference>
<keyword evidence="2" id="KW-1185">Reference proteome</keyword>
<dbReference type="HOGENOM" id="CLU_193886_0_0_10"/>
<sequence length="67" mass="7919">MRSDTIIRHDGIQALRERLGPVEAERFIVLINRESFDYTEWQQTLWQNESVDDVFAMAKKHSEQIGL</sequence>
<evidence type="ECO:0000313" key="1">
    <source>
        <dbReference type="EMBL" id="ACF45011.1"/>
    </source>
</evidence>
<organism evidence="1 2">
    <name type="scientific">Pelodictyon phaeoclathratiforme (strain DSM 5477 / BU-1)</name>
    <dbReference type="NCBI Taxonomy" id="324925"/>
    <lineage>
        <taxon>Bacteria</taxon>
        <taxon>Pseudomonadati</taxon>
        <taxon>Chlorobiota</taxon>
        <taxon>Chlorobiia</taxon>
        <taxon>Chlorobiales</taxon>
        <taxon>Chlorobiaceae</taxon>
        <taxon>Chlorobium/Pelodictyon group</taxon>
        <taxon>Pelodictyon</taxon>
    </lineage>
</organism>